<keyword evidence="3 4" id="KW-0418">Kinase</keyword>
<protein>
    <submittedName>
        <fullName evidence="5">Glycerate kinase</fullName>
    </submittedName>
</protein>
<dbReference type="PIRSF" id="PIRSF006078">
    <property type="entry name" value="GlxK"/>
    <property type="match status" value="1"/>
</dbReference>
<dbReference type="InterPro" id="IPR018197">
    <property type="entry name" value="Glycerate_kinase_RE-like"/>
</dbReference>
<dbReference type="RefSeq" id="WP_135876880.1">
    <property type="nucleotide sequence ID" value="NZ_SRSO01000010.1"/>
</dbReference>
<gene>
    <name evidence="5" type="ORF">EM932_09135</name>
</gene>
<dbReference type="AlphaFoldDB" id="A0A4S1DXI5"/>
<dbReference type="GO" id="GO:0008887">
    <property type="term" value="F:glycerate kinase activity"/>
    <property type="evidence" value="ECO:0007669"/>
    <property type="project" value="UniProtKB-UniRule"/>
</dbReference>
<dbReference type="SUPFAM" id="SSF110738">
    <property type="entry name" value="Glycerate kinase I"/>
    <property type="match status" value="1"/>
</dbReference>
<evidence type="ECO:0000256" key="1">
    <source>
        <dbReference type="ARBA" id="ARBA00006284"/>
    </source>
</evidence>
<dbReference type="Pfam" id="PF02595">
    <property type="entry name" value="Gly_kinase"/>
    <property type="match status" value="1"/>
</dbReference>
<dbReference type="Gene3D" id="3.90.1510.10">
    <property type="entry name" value="Glycerate kinase, domain 2"/>
    <property type="match status" value="1"/>
</dbReference>
<dbReference type="OrthoDB" id="9774290at2"/>
<dbReference type="Gene3D" id="3.40.50.10350">
    <property type="entry name" value="Glycerate kinase, domain 1"/>
    <property type="match status" value="1"/>
</dbReference>
<dbReference type="InterPro" id="IPR036129">
    <property type="entry name" value="Glycerate_kinase_sf"/>
</dbReference>
<keyword evidence="2 4" id="KW-0808">Transferase</keyword>
<dbReference type="Proteomes" id="UP000307602">
    <property type="component" value="Unassembled WGS sequence"/>
</dbReference>
<dbReference type="InterPro" id="IPR018193">
    <property type="entry name" value="Glyc_kinase_flavodox-like_fold"/>
</dbReference>
<keyword evidence="6" id="KW-1185">Reference proteome</keyword>
<comment type="similarity">
    <text evidence="1 4">Belongs to the glycerate kinase type-1 family.</text>
</comment>
<evidence type="ECO:0000256" key="4">
    <source>
        <dbReference type="PIRNR" id="PIRNR006078"/>
    </source>
</evidence>
<dbReference type="NCBIfam" id="TIGR00045">
    <property type="entry name" value="glycerate kinase"/>
    <property type="match status" value="1"/>
</dbReference>
<evidence type="ECO:0000313" key="6">
    <source>
        <dbReference type="Proteomes" id="UP000307602"/>
    </source>
</evidence>
<name>A0A4S1DXI5_9FLAO</name>
<sequence length="378" mass="40594">MKIVLAPDKFKGSLTGTEFCNAVEEGVKNILPNAKIVKLPLADGGDGTIEILEYHLQGKRVKVIVNDPLFRPIEASYLYMDTVETAFIEMAEASGMALLKAEDRNCFYTTSLGTGDMILDAINKGAKTIILGIGGSATNDCGIGMAMALGYKFEDENGIELSPIGKNLSQIKSINATHVIPELKSVTFKVACDVTNPLFGEYGAAYVYGPQKGASKKEIKFLDEGLQHISKLFLEVFNLEVQHIKGAGAAGGMGAGTMVFLNATLQSGIDLVKDLIDFDEKIKNTDWIITGEGKLDSQTLSGKTIQGVITSAEKHNISVAALCGSVSLSKEEAKNFGLSYTDAVIGKAKDLNDAMNNSYKYLVVISSKLAQKIKKHSF</sequence>
<evidence type="ECO:0000256" key="2">
    <source>
        <dbReference type="ARBA" id="ARBA00022679"/>
    </source>
</evidence>
<dbReference type="InterPro" id="IPR004381">
    <property type="entry name" value="Glycerate_kinase"/>
</dbReference>
<dbReference type="GO" id="GO:0031388">
    <property type="term" value="P:organic acid phosphorylation"/>
    <property type="evidence" value="ECO:0007669"/>
    <property type="project" value="UniProtKB-UniRule"/>
</dbReference>
<dbReference type="PANTHER" id="PTHR21599:SF0">
    <property type="entry name" value="GLYCERATE KINASE"/>
    <property type="match status" value="1"/>
</dbReference>
<dbReference type="PANTHER" id="PTHR21599">
    <property type="entry name" value="GLYCERATE KINASE"/>
    <property type="match status" value="1"/>
</dbReference>
<proteinExistence type="inferred from homology"/>
<reference evidence="5 6" key="1">
    <citation type="submission" date="2019-04" db="EMBL/GenBank/DDBJ databases">
        <authorList>
            <person name="Liu A."/>
        </authorList>
    </citation>
    <scope>NUCLEOTIDE SEQUENCE [LARGE SCALE GENOMIC DNA]</scope>
    <source>
        <strain evidence="5 6">RZ03</strain>
    </source>
</reference>
<evidence type="ECO:0000313" key="5">
    <source>
        <dbReference type="EMBL" id="TGV02870.1"/>
    </source>
</evidence>
<accession>A0A4S1DXI5</accession>
<evidence type="ECO:0000256" key="3">
    <source>
        <dbReference type="ARBA" id="ARBA00022777"/>
    </source>
</evidence>
<dbReference type="EMBL" id="SRSO01000010">
    <property type="protein sequence ID" value="TGV02870.1"/>
    <property type="molecule type" value="Genomic_DNA"/>
</dbReference>
<comment type="caution">
    <text evidence="5">The sequence shown here is derived from an EMBL/GenBank/DDBJ whole genome shotgun (WGS) entry which is preliminary data.</text>
</comment>
<organism evidence="5 6">
    <name type="scientific">Flavivirga rizhaonensis</name>
    <dbReference type="NCBI Taxonomy" id="2559571"/>
    <lineage>
        <taxon>Bacteria</taxon>
        <taxon>Pseudomonadati</taxon>
        <taxon>Bacteroidota</taxon>
        <taxon>Flavobacteriia</taxon>
        <taxon>Flavobacteriales</taxon>
        <taxon>Flavobacteriaceae</taxon>
        <taxon>Flavivirga</taxon>
    </lineage>
</organism>